<reference evidence="1 2" key="1">
    <citation type="journal article" date="2014" name="ISME J.">
        <title>Candidatus Competibacter-lineage genomes retrieved from metagenomes reveal functional metabolic diversity.</title>
        <authorList>
            <person name="McIlroy S.J."/>
            <person name="Albertsen M."/>
            <person name="Andresen E.K."/>
            <person name="Saunders A.M."/>
            <person name="Kristiansen R."/>
            <person name="Stokholm-Bjerregaard M."/>
            <person name="Nielsen K.L."/>
            <person name="Nielsen P.H."/>
        </authorList>
    </citation>
    <scope>NUCLEOTIDE SEQUENCE [LARGE SCALE GENOMIC DNA]</scope>
    <source>
        <strain evidence="1 2">Run_B_J11</strain>
    </source>
</reference>
<keyword evidence="2" id="KW-1185">Reference proteome</keyword>
<evidence type="ECO:0000313" key="2">
    <source>
        <dbReference type="Proteomes" id="UP000019184"/>
    </source>
</evidence>
<gene>
    <name evidence="1" type="ORF">BN874_2030013</name>
</gene>
<dbReference type="RefSeq" id="WP_034432407.1">
    <property type="nucleotide sequence ID" value="NZ_CBTK010000117.1"/>
</dbReference>
<dbReference type="EMBL" id="CBTK010000117">
    <property type="protein sequence ID" value="CDH45078.1"/>
    <property type="molecule type" value="Genomic_DNA"/>
</dbReference>
<dbReference type="AlphaFoldDB" id="A0A7U7GBG4"/>
<organism evidence="1 2">
    <name type="scientific">Candidatus Contendobacter odensis Run_B_J11</name>
    <dbReference type="NCBI Taxonomy" id="1400861"/>
    <lineage>
        <taxon>Bacteria</taxon>
        <taxon>Pseudomonadati</taxon>
        <taxon>Pseudomonadota</taxon>
        <taxon>Gammaproteobacteria</taxon>
        <taxon>Candidatus Competibacteraceae</taxon>
        <taxon>Candidatus Contendibacter</taxon>
    </lineage>
</organism>
<dbReference type="Proteomes" id="UP000019184">
    <property type="component" value="Unassembled WGS sequence"/>
</dbReference>
<sequence length="169" mass="18576">MTAITCEALFRQQAAWYQTQAAEGRLPKQVIGVAADGRRFEIKLEKLTLGPFQKDKLIKYVLEAEGADHYVYATPVRVEDQVSGKVSEQVLIVCASAEEYVGGSWNVIHAANGAISLKPLGEWSGRDPGQTPGTWFLTDTVVLEEGERPHYAALWAELREKGAIDESNG</sequence>
<comment type="caution">
    <text evidence="1">The sequence shown here is derived from an EMBL/GenBank/DDBJ whole genome shotgun (WGS) entry which is preliminary data.</text>
</comment>
<dbReference type="OrthoDB" id="594819at2"/>
<accession>A0A7U7GBG4</accession>
<evidence type="ECO:0000313" key="1">
    <source>
        <dbReference type="EMBL" id="CDH45078.1"/>
    </source>
</evidence>
<proteinExistence type="predicted"/>
<protein>
    <submittedName>
        <fullName evidence="1">Uncharacterized protein</fullName>
    </submittedName>
</protein>
<name>A0A7U7GBG4_9GAMM</name>